<feature type="chain" id="PRO_5001500201" description="Lipoprotein" evidence="1">
    <location>
        <begin position="27"/>
        <end position="217"/>
    </location>
</feature>
<name>A0A017T533_9BACT</name>
<organism evidence="2 3">
    <name type="scientific">Chondromyces apiculatus DSM 436</name>
    <dbReference type="NCBI Taxonomy" id="1192034"/>
    <lineage>
        <taxon>Bacteria</taxon>
        <taxon>Pseudomonadati</taxon>
        <taxon>Myxococcota</taxon>
        <taxon>Polyangia</taxon>
        <taxon>Polyangiales</taxon>
        <taxon>Polyangiaceae</taxon>
        <taxon>Chondromyces</taxon>
    </lineage>
</organism>
<keyword evidence="3" id="KW-1185">Reference proteome</keyword>
<dbReference type="EMBL" id="ASRX01000038">
    <property type="protein sequence ID" value="EYF04087.1"/>
    <property type="molecule type" value="Genomic_DNA"/>
</dbReference>
<evidence type="ECO:0000313" key="2">
    <source>
        <dbReference type="EMBL" id="EYF04087.1"/>
    </source>
</evidence>
<keyword evidence="1" id="KW-0732">Signal</keyword>
<sequence length="217" mass="22513">MSLTAAAPIAAAVTLAVATVSALALAVSAGGCRQRSTARVEGRITPPPGAPGALVLPLDGARDPFPVVPGTGAFTARYGAIHVQPASIHLFVHIPGRHPLILKPERDFKLQPRDGDLVASATFDTAQIPLPRLLPLTCLSEACTADLPADADGCRASAILLDGPRATLLAPGERDVKAGAKIRAPLPMREGRPRSLVLVATCKNDDYVSDVAEFDNP</sequence>
<dbReference type="AlphaFoldDB" id="A0A017T533"/>
<reference evidence="2 3" key="1">
    <citation type="submission" date="2013-05" db="EMBL/GenBank/DDBJ databases">
        <title>Genome assembly of Chondromyces apiculatus DSM 436.</title>
        <authorList>
            <person name="Sharma G."/>
            <person name="Khatri I."/>
            <person name="Kaur C."/>
            <person name="Mayilraj S."/>
            <person name="Subramanian S."/>
        </authorList>
    </citation>
    <scope>NUCLEOTIDE SEQUENCE [LARGE SCALE GENOMIC DNA]</scope>
    <source>
        <strain evidence="2 3">DSM 436</strain>
    </source>
</reference>
<gene>
    <name evidence="2" type="ORF">CAP_4770</name>
</gene>
<protein>
    <recommendedName>
        <fullName evidence="4">Lipoprotein</fullName>
    </recommendedName>
</protein>
<comment type="caution">
    <text evidence="2">The sequence shown here is derived from an EMBL/GenBank/DDBJ whole genome shotgun (WGS) entry which is preliminary data.</text>
</comment>
<evidence type="ECO:0000313" key="3">
    <source>
        <dbReference type="Proteomes" id="UP000019678"/>
    </source>
</evidence>
<proteinExistence type="predicted"/>
<dbReference type="Proteomes" id="UP000019678">
    <property type="component" value="Unassembled WGS sequence"/>
</dbReference>
<accession>A0A017T533</accession>
<feature type="signal peptide" evidence="1">
    <location>
        <begin position="1"/>
        <end position="26"/>
    </location>
</feature>
<evidence type="ECO:0000256" key="1">
    <source>
        <dbReference type="SAM" id="SignalP"/>
    </source>
</evidence>
<evidence type="ECO:0008006" key="4">
    <source>
        <dbReference type="Google" id="ProtNLM"/>
    </source>
</evidence>